<dbReference type="RefSeq" id="WP_112281867.1">
    <property type="nucleotide sequence ID" value="NZ_MASW01000002.1"/>
</dbReference>
<dbReference type="EMBL" id="MASW01000002">
    <property type="protein sequence ID" value="PXY27852.1"/>
    <property type="molecule type" value="Genomic_DNA"/>
</dbReference>
<proteinExistence type="predicted"/>
<evidence type="ECO:0000313" key="2">
    <source>
        <dbReference type="Proteomes" id="UP000249915"/>
    </source>
</evidence>
<reference evidence="1 2" key="1">
    <citation type="submission" date="2016-07" db="EMBL/GenBank/DDBJ databases">
        <title>Draft genome sequence of Prauserella muralis DSM 45305, isolated from a mould-covered wall in an indoor environment.</title>
        <authorList>
            <person name="Ruckert C."/>
            <person name="Albersmeier A."/>
            <person name="Jiang C.-L."/>
            <person name="Jiang Y."/>
            <person name="Kalinowski J."/>
            <person name="Schneider O."/>
            <person name="Winkler A."/>
            <person name="Zotchev S.B."/>
        </authorList>
    </citation>
    <scope>NUCLEOTIDE SEQUENCE [LARGE SCALE GENOMIC DNA]</scope>
    <source>
        <strain evidence="1 2">DSM 45305</strain>
    </source>
</reference>
<name>A0A2V4B1I6_9PSEU</name>
<dbReference type="OrthoDB" id="3625434at2"/>
<gene>
    <name evidence="1" type="ORF">BAY60_15920</name>
</gene>
<dbReference type="Proteomes" id="UP000249915">
    <property type="component" value="Unassembled WGS sequence"/>
</dbReference>
<organism evidence="1 2">
    <name type="scientific">Prauserella muralis</name>
    <dbReference type="NCBI Taxonomy" id="588067"/>
    <lineage>
        <taxon>Bacteria</taxon>
        <taxon>Bacillati</taxon>
        <taxon>Actinomycetota</taxon>
        <taxon>Actinomycetes</taxon>
        <taxon>Pseudonocardiales</taxon>
        <taxon>Pseudonocardiaceae</taxon>
        <taxon>Prauserella</taxon>
    </lineage>
</organism>
<protein>
    <submittedName>
        <fullName evidence="1">Uncharacterized protein</fullName>
    </submittedName>
</protein>
<accession>A0A2V4B1I6</accession>
<keyword evidence="2" id="KW-1185">Reference proteome</keyword>
<dbReference type="AlphaFoldDB" id="A0A2V4B1I6"/>
<comment type="caution">
    <text evidence="1">The sequence shown here is derived from an EMBL/GenBank/DDBJ whole genome shotgun (WGS) entry which is preliminary data.</text>
</comment>
<sequence>MTRILLVGRSAPGSVGETRRTPHIFVVPGETPSRLTAYCGASFALSELEQVHGSQAGMPCERCLLLAFSPPAAPPSQTG</sequence>
<evidence type="ECO:0000313" key="1">
    <source>
        <dbReference type="EMBL" id="PXY27852.1"/>
    </source>
</evidence>